<keyword evidence="7" id="KW-0175">Coiled coil</keyword>
<dbReference type="AlphaFoldDB" id="A0A1W2H151"/>
<comment type="similarity">
    <text evidence="2 5">Belongs to the prokaryotic/mitochondrial release factor family.</text>
</comment>
<feature type="coiled-coil region" evidence="7">
    <location>
        <begin position="270"/>
        <end position="297"/>
    </location>
</feature>
<feature type="modified residue" description="N5-methylglutamine" evidence="5">
    <location>
        <position position="248"/>
    </location>
</feature>
<keyword evidence="3 5" id="KW-0488">Methylation</keyword>
<gene>
    <name evidence="5" type="primary">prfA</name>
    <name evidence="9" type="ORF">SAMN00777080_1180</name>
</gene>
<evidence type="ECO:0000259" key="8">
    <source>
        <dbReference type="SMART" id="SM00937"/>
    </source>
</evidence>
<keyword evidence="4 5" id="KW-0648">Protein biosynthesis</keyword>
<evidence type="ECO:0000256" key="7">
    <source>
        <dbReference type="SAM" id="Coils"/>
    </source>
</evidence>
<dbReference type="GO" id="GO:0016149">
    <property type="term" value="F:translation release factor activity, codon specific"/>
    <property type="evidence" value="ECO:0007669"/>
    <property type="project" value="UniProtKB-UniRule"/>
</dbReference>
<evidence type="ECO:0000256" key="1">
    <source>
        <dbReference type="ARBA" id="ARBA00002986"/>
    </source>
</evidence>
<evidence type="ECO:0000256" key="5">
    <source>
        <dbReference type="HAMAP-Rule" id="MF_00093"/>
    </source>
</evidence>
<evidence type="ECO:0000313" key="10">
    <source>
        <dbReference type="Proteomes" id="UP000192333"/>
    </source>
</evidence>
<dbReference type="EMBL" id="LT838813">
    <property type="protein sequence ID" value="SMD42619.1"/>
    <property type="molecule type" value="Genomic_DNA"/>
</dbReference>
<dbReference type="NCBIfam" id="TIGR00019">
    <property type="entry name" value="prfA"/>
    <property type="match status" value="1"/>
</dbReference>
<evidence type="ECO:0000256" key="6">
    <source>
        <dbReference type="NCBIfam" id="TIGR00019"/>
    </source>
</evidence>
<keyword evidence="5" id="KW-0963">Cytoplasm</keyword>
<feature type="coiled-coil region" evidence="7">
    <location>
        <begin position="63"/>
        <end position="109"/>
    </location>
</feature>
<dbReference type="Proteomes" id="UP000192333">
    <property type="component" value="Chromosome I"/>
</dbReference>
<accession>A0A1W2H151</accession>
<dbReference type="SUPFAM" id="SSF75620">
    <property type="entry name" value="Release factor"/>
    <property type="match status" value="1"/>
</dbReference>
<comment type="subcellular location">
    <subcellularLocation>
        <location evidence="5">Cytoplasm</location>
    </subcellularLocation>
</comment>
<comment type="function">
    <text evidence="1 5">Peptide chain release factor 1 directs the termination of translation in response to the peptide chain termination codons UAG and UAA.</text>
</comment>
<evidence type="ECO:0000256" key="3">
    <source>
        <dbReference type="ARBA" id="ARBA00022481"/>
    </source>
</evidence>
<dbReference type="InterPro" id="IPR000352">
    <property type="entry name" value="Pep_chain_release_fac_I"/>
</dbReference>
<dbReference type="FunFam" id="3.30.160.20:FF:000004">
    <property type="entry name" value="Peptide chain release factor 1"/>
    <property type="match status" value="1"/>
</dbReference>
<dbReference type="PANTHER" id="PTHR43804">
    <property type="entry name" value="LD18447P"/>
    <property type="match status" value="1"/>
</dbReference>
<dbReference type="InterPro" id="IPR004373">
    <property type="entry name" value="RF-1"/>
</dbReference>
<sequence length="374" mass="42564">MDIFANFALLIKKRFMLDKLQALKDRFIEVGQLIIQPDAMSDMSKYTKLTKEYKDLEKVVALYDDYKNVLENITSTKEILDKEKDPDFREMAKIELDELKDRQGELEEKLKQQLIPKDPNDSKDCILEIRAGTGGDEAAIFAGDLFRMYERFCEKQGWKLTVLDLTFGSSGGYKEIISTITGADVYGMMKFESGVHRVQRVPATETQGRVHTSAATVAVLPEMDEVEVNINMNEIRKDTYCSSGPGGQSVNTTYSAVRLTHIPTGLIVTCQDEKSQIKNFEKALKVLRSRLYEIELNKHNEAVGAQRRSMVASGDRSDKIRTYNYSQSRVTDHRINKTVYNLPDIMDGNIEEFISALRFAENLEKMKNTGMEEG</sequence>
<dbReference type="PANTHER" id="PTHR43804:SF7">
    <property type="entry name" value="LD18447P"/>
    <property type="match status" value="1"/>
</dbReference>
<dbReference type="Pfam" id="PF00472">
    <property type="entry name" value="RF-1"/>
    <property type="match status" value="1"/>
</dbReference>
<evidence type="ECO:0000256" key="4">
    <source>
        <dbReference type="ARBA" id="ARBA00022917"/>
    </source>
</evidence>
<evidence type="ECO:0000313" key="9">
    <source>
        <dbReference type="EMBL" id="SMD42619.1"/>
    </source>
</evidence>
<dbReference type="GO" id="GO:0005737">
    <property type="term" value="C:cytoplasm"/>
    <property type="evidence" value="ECO:0007669"/>
    <property type="project" value="UniProtKB-SubCell"/>
</dbReference>
<dbReference type="Gene3D" id="6.10.140.1950">
    <property type="match status" value="1"/>
</dbReference>
<dbReference type="HAMAP" id="MF_00093">
    <property type="entry name" value="Rel_fac_1"/>
    <property type="match status" value="1"/>
</dbReference>
<dbReference type="SMART" id="SM00937">
    <property type="entry name" value="PCRF"/>
    <property type="match status" value="1"/>
</dbReference>
<dbReference type="FunFam" id="3.30.70.1660:FF:000002">
    <property type="entry name" value="Peptide chain release factor 1"/>
    <property type="match status" value="1"/>
</dbReference>
<dbReference type="InterPro" id="IPR050057">
    <property type="entry name" value="Prokaryotic/Mito_RF"/>
</dbReference>
<dbReference type="InterPro" id="IPR045853">
    <property type="entry name" value="Pep_chain_release_fac_I_sf"/>
</dbReference>
<feature type="domain" description="Peptide chain release factor" evidence="8">
    <location>
        <begin position="78"/>
        <end position="192"/>
    </location>
</feature>
<dbReference type="NCBIfam" id="NF001859">
    <property type="entry name" value="PRK00591.1"/>
    <property type="match status" value="1"/>
</dbReference>
<keyword evidence="10" id="KW-1185">Reference proteome</keyword>
<name>A0A1W2H151_9BACT</name>
<dbReference type="Gene3D" id="3.30.70.1660">
    <property type="match status" value="1"/>
</dbReference>
<protein>
    <recommendedName>
        <fullName evidence="5 6">Peptide chain release factor 1</fullName>
        <shortName evidence="5">RF-1</shortName>
    </recommendedName>
</protein>
<organism evidence="9 10">
    <name type="scientific">Aquiflexum balticum DSM 16537</name>
    <dbReference type="NCBI Taxonomy" id="758820"/>
    <lineage>
        <taxon>Bacteria</taxon>
        <taxon>Pseudomonadati</taxon>
        <taxon>Bacteroidota</taxon>
        <taxon>Cytophagia</taxon>
        <taxon>Cytophagales</taxon>
        <taxon>Cyclobacteriaceae</taxon>
        <taxon>Aquiflexum</taxon>
    </lineage>
</organism>
<proteinExistence type="inferred from homology"/>
<dbReference type="Pfam" id="PF03462">
    <property type="entry name" value="PCRF"/>
    <property type="match status" value="1"/>
</dbReference>
<dbReference type="InterPro" id="IPR005139">
    <property type="entry name" value="PCRF"/>
</dbReference>
<comment type="PTM">
    <text evidence="5">Methylated by PrmC. Methylation increases the termination efficiency of RF1.</text>
</comment>
<reference evidence="10" key="1">
    <citation type="submission" date="2017-04" db="EMBL/GenBank/DDBJ databases">
        <authorList>
            <person name="Varghese N."/>
            <person name="Submissions S."/>
        </authorList>
    </citation>
    <scope>NUCLEOTIDE SEQUENCE [LARGE SCALE GENOMIC DNA]</scope>
    <source>
        <strain evidence="10">DSM 16537</strain>
    </source>
</reference>
<dbReference type="Gene3D" id="3.30.160.20">
    <property type="match status" value="1"/>
</dbReference>
<dbReference type="STRING" id="758820.SAMN00777080_1180"/>
<evidence type="ECO:0000256" key="2">
    <source>
        <dbReference type="ARBA" id="ARBA00010835"/>
    </source>
</evidence>